<dbReference type="GO" id="GO:0006310">
    <property type="term" value="P:DNA recombination"/>
    <property type="evidence" value="ECO:0007669"/>
    <property type="project" value="TreeGrafter"/>
</dbReference>
<dbReference type="Pfam" id="PF01751">
    <property type="entry name" value="Toprim"/>
    <property type="match status" value="1"/>
</dbReference>
<dbReference type="GO" id="GO:0003677">
    <property type="term" value="F:DNA binding"/>
    <property type="evidence" value="ECO:0007669"/>
    <property type="project" value="UniProtKB-KW"/>
</dbReference>
<dbReference type="GO" id="GO:0046872">
    <property type="term" value="F:metal ion binding"/>
    <property type="evidence" value="ECO:0007669"/>
    <property type="project" value="UniProtKB-KW"/>
</dbReference>
<dbReference type="SUPFAM" id="SSF56712">
    <property type="entry name" value="Prokaryotic type I DNA topoisomerase"/>
    <property type="match status" value="1"/>
</dbReference>
<dbReference type="GO" id="GO:0003917">
    <property type="term" value="F:DNA topoisomerase type I (single strand cut, ATP-independent) activity"/>
    <property type="evidence" value="ECO:0007669"/>
    <property type="project" value="UniProtKB-EC"/>
</dbReference>
<dbReference type="PANTHER" id="PTHR11390">
    <property type="entry name" value="PROKARYOTIC DNA TOPOISOMERASE"/>
    <property type="match status" value="1"/>
</dbReference>
<dbReference type="KEGG" id="pfm:Pyrfu_1946"/>
<sequence length="676" mass="76723">MVAGGCRPPRGYGLIIAEKPKAAAKIAEALGGRYARRCTAYGVPYWVLRVDGRLFVVAPAAGHLYGLYTDERGFPVFTYRWVPLDVAEGAKHARKFLALLATLCRDASIYINACDYDVEGSVIGYMIIRNLGDVRRAYRMKFSALTPTDIRRAFRRLEPLDWPMIEAGLARHELDWLWGINVSRALMEAVKLVTGKKVVLSAGRVQSPTLVEAAKREARRRLHVPYPRFNVQVWLAGREGRLKLTIASREKLIEAKRIADRVAARGYAFVSSVAGRREYVKPPPAFNLSDLQMEAARLYGYSPAFTQEIAEQLYLDGLISYPRTNSQKLPHTLDFRGILEGLASIPAYTQLVKRLLLETRGVLRPVQGPKEDPAHPAIHPTGAVPRRKLNRAEERIYDLIVRRFLAAFSKPAVVERVTATLDFGVVRVNVSGTRVLEEGWYVYYPFSRPKDDIPRVSRGERLRVERVVVETVYTEPPEAYTKAKLVRWMEEVGIGTEATRARIVETLFDRGYLRLSGGYVTVTDLGFAVAEVLEKFFPKLTSVAMTREFERLLEDIRRGIRRRAEVVEEAKRVLSLLLEDYKKRAMRDAGLMLAKSLRLVEAERPCVICGRESVDGRLCRFHLEALEALKRGFVEWRRRLGGIGWEEYLERVASLRETGMWVRDVAKYLLETGLAP</sequence>
<dbReference type="HOGENOM" id="CLU_002929_5_2_2"/>
<organism evidence="11 12">
    <name type="scientific">Pyrolobus fumarii (strain DSM 11204 / 1A)</name>
    <dbReference type="NCBI Taxonomy" id="694429"/>
    <lineage>
        <taxon>Archaea</taxon>
        <taxon>Thermoproteota</taxon>
        <taxon>Thermoprotei</taxon>
        <taxon>Desulfurococcales</taxon>
        <taxon>Pyrodictiaceae</taxon>
        <taxon>Pyrolobus</taxon>
    </lineage>
</organism>
<dbReference type="InParanoid" id="G0EDJ5"/>
<dbReference type="GO" id="GO:0006281">
    <property type="term" value="P:DNA repair"/>
    <property type="evidence" value="ECO:0007669"/>
    <property type="project" value="TreeGrafter"/>
</dbReference>
<dbReference type="EMBL" id="CP002838">
    <property type="protein sequence ID" value="AEM39799.1"/>
    <property type="molecule type" value="Genomic_DNA"/>
</dbReference>
<dbReference type="SMART" id="SM00436">
    <property type="entry name" value="TOP1Bc"/>
    <property type="match status" value="1"/>
</dbReference>
<evidence type="ECO:0000256" key="7">
    <source>
        <dbReference type="ARBA" id="ARBA00023125"/>
    </source>
</evidence>
<dbReference type="GO" id="GO:0006265">
    <property type="term" value="P:DNA topological change"/>
    <property type="evidence" value="ECO:0007669"/>
    <property type="project" value="InterPro"/>
</dbReference>
<name>G0EDJ5_PYRF1</name>
<keyword evidence="8 11" id="KW-0413">Isomerase</keyword>
<dbReference type="GeneID" id="11138286"/>
<evidence type="ECO:0000256" key="6">
    <source>
        <dbReference type="ARBA" id="ARBA00023029"/>
    </source>
</evidence>
<dbReference type="Gene3D" id="1.10.290.10">
    <property type="entry name" value="Topoisomerase I, domain 4"/>
    <property type="match status" value="1"/>
</dbReference>
<dbReference type="InterPro" id="IPR023406">
    <property type="entry name" value="Topo_IA_AS"/>
</dbReference>
<dbReference type="PROSITE" id="PS52039">
    <property type="entry name" value="TOPO_IA_2"/>
    <property type="match status" value="1"/>
</dbReference>
<dbReference type="SMART" id="SM00493">
    <property type="entry name" value="TOPRIM"/>
    <property type="match status" value="1"/>
</dbReference>
<dbReference type="InterPro" id="IPR003601">
    <property type="entry name" value="Topo_IA_2"/>
</dbReference>
<evidence type="ECO:0000256" key="3">
    <source>
        <dbReference type="ARBA" id="ARBA00012891"/>
    </source>
</evidence>
<keyword evidence="6" id="KW-0799">Topoisomerase</keyword>
<evidence type="ECO:0000313" key="11">
    <source>
        <dbReference type="EMBL" id="AEM39799.1"/>
    </source>
</evidence>
<dbReference type="Gene3D" id="1.10.460.10">
    <property type="entry name" value="Topoisomerase I, domain 2"/>
    <property type="match status" value="1"/>
</dbReference>
<feature type="domain" description="Topo IA-type catalytic" evidence="10">
    <location>
        <begin position="161"/>
        <end position="578"/>
    </location>
</feature>
<comment type="similarity">
    <text evidence="2">Belongs to the type IA topoisomerase family.</text>
</comment>
<dbReference type="InterPro" id="IPR006171">
    <property type="entry name" value="TOPRIM_dom"/>
</dbReference>
<dbReference type="eggNOG" id="arCOG01527">
    <property type="taxonomic scope" value="Archaea"/>
</dbReference>
<dbReference type="EC" id="5.6.2.1" evidence="3"/>
<dbReference type="PROSITE" id="PS50880">
    <property type="entry name" value="TOPRIM"/>
    <property type="match status" value="1"/>
</dbReference>
<proteinExistence type="inferred from homology"/>
<evidence type="ECO:0000256" key="1">
    <source>
        <dbReference type="ARBA" id="ARBA00000213"/>
    </source>
</evidence>
<dbReference type="CDD" id="cd03362">
    <property type="entry name" value="TOPRIM_TopoIA_TopoIII"/>
    <property type="match status" value="1"/>
</dbReference>
<dbReference type="InterPro" id="IPR003602">
    <property type="entry name" value="Topo_IA_DNA-bd_dom"/>
</dbReference>
<dbReference type="FunCoup" id="G0EDJ5">
    <property type="interactions" value="144"/>
</dbReference>
<keyword evidence="5" id="KW-0862">Zinc</keyword>
<dbReference type="NCBIfam" id="TIGR01057">
    <property type="entry name" value="topA_arch"/>
    <property type="match status" value="1"/>
</dbReference>
<evidence type="ECO:0000256" key="8">
    <source>
        <dbReference type="ARBA" id="ARBA00023235"/>
    </source>
</evidence>
<dbReference type="Gene3D" id="3.40.50.140">
    <property type="match status" value="1"/>
</dbReference>
<dbReference type="RefSeq" id="WP_014027476.1">
    <property type="nucleotide sequence ID" value="NC_015931.1"/>
</dbReference>
<dbReference type="NCBIfam" id="NF004438">
    <property type="entry name" value="PRK05776.1"/>
    <property type="match status" value="1"/>
</dbReference>
<dbReference type="SMART" id="SM00437">
    <property type="entry name" value="TOP1Ac"/>
    <property type="match status" value="1"/>
</dbReference>
<evidence type="ECO:0000256" key="5">
    <source>
        <dbReference type="ARBA" id="ARBA00022833"/>
    </source>
</evidence>
<dbReference type="Gene3D" id="2.70.20.10">
    <property type="entry name" value="Topoisomerase I, domain 3"/>
    <property type="match status" value="1"/>
</dbReference>
<accession>G0EDJ5</accession>
<dbReference type="PANTHER" id="PTHR11390:SF26">
    <property type="entry name" value="DNA TOPOISOMERASE 1"/>
    <property type="match status" value="1"/>
</dbReference>
<dbReference type="CDD" id="cd00186">
    <property type="entry name" value="TOP1Ac"/>
    <property type="match status" value="1"/>
</dbReference>
<dbReference type="PROSITE" id="PS00396">
    <property type="entry name" value="TOPO_IA_1"/>
    <property type="match status" value="1"/>
</dbReference>
<dbReference type="InterPro" id="IPR023405">
    <property type="entry name" value="Topo_IA_core_domain"/>
</dbReference>
<evidence type="ECO:0000313" key="12">
    <source>
        <dbReference type="Proteomes" id="UP000001037"/>
    </source>
</evidence>
<dbReference type="InterPro" id="IPR013497">
    <property type="entry name" value="Topo_IA_cen"/>
</dbReference>
<dbReference type="PRINTS" id="PR00417">
    <property type="entry name" value="PRTPISMRASEI"/>
</dbReference>
<dbReference type="InterPro" id="IPR000380">
    <property type="entry name" value="Topo_IA"/>
</dbReference>
<dbReference type="InterPro" id="IPR013824">
    <property type="entry name" value="Topo_IA_cen_sub1"/>
</dbReference>
<dbReference type="InterPro" id="IPR013826">
    <property type="entry name" value="Topo_IA_cen_sub3"/>
</dbReference>
<dbReference type="InterPro" id="IPR005739">
    <property type="entry name" value="TopoI_arch"/>
</dbReference>
<dbReference type="InterPro" id="IPR034144">
    <property type="entry name" value="TOPRIM_TopoIII"/>
</dbReference>
<keyword evidence="7" id="KW-0238">DNA-binding</keyword>
<evidence type="ECO:0000256" key="2">
    <source>
        <dbReference type="ARBA" id="ARBA00009446"/>
    </source>
</evidence>
<dbReference type="AlphaFoldDB" id="G0EDJ5"/>
<feature type="domain" description="Toprim" evidence="9">
    <location>
        <begin position="12"/>
        <end position="146"/>
    </location>
</feature>
<evidence type="ECO:0000259" key="9">
    <source>
        <dbReference type="PROSITE" id="PS50880"/>
    </source>
</evidence>
<dbReference type="Pfam" id="PF01131">
    <property type="entry name" value="Topoisom_bac"/>
    <property type="match status" value="1"/>
</dbReference>
<dbReference type="OrthoDB" id="30963at2157"/>
<protein>
    <recommendedName>
        <fullName evidence="3">DNA topoisomerase</fullName>
        <ecNumber evidence="3">5.6.2.1</ecNumber>
    </recommendedName>
</protein>
<evidence type="ECO:0000256" key="4">
    <source>
        <dbReference type="ARBA" id="ARBA00022723"/>
    </source>
</evidence>
<reference evidence="11 12" key="1">
    <citation type="journal article" date="2011" name="Stand. Genomic Sci.">
        <title>Complete genome sequence of the hyperthermophilic chemolithoautotroph Pyrolobus fumarii type strain (1A).</title>
        <authorList>
            <person name="Anderson I."/>
            <person name="Goker M."/>
            <person name="Nolan M."/>
            <person name="Lucas S."/>
            <person name="Hammon N."/>
            <person name="Deshpande S."/>
            <person name="Cheng J.F."/>
            <person name="Tapia R."/>
            <person name="Han C."/>
            <person name="Goodwin L."/>
            <person name="Pitluck S."/>
            <person name="Huntemann M."/>
            <person name="Liolios K."/>
            <person name="Ivanova N."/>
            <person name="Pagani I."/>
            <person name="Mavromatis K."/>
            <person name="Ovchinikova G."/>
            <person name="Pati A."/>
            <person name="Chen A."/>
            <person name="Palaniappan K."/>
            <person name="Land M."/>
            <person name="Hauser L."/>
            <person name="Brambilla E.M."/>
            <person name="Huber H."/>
            <person name="Yasawong M."/>
            <person name="Rohde M."/>
            <person name="Spring S."/>
            <person name="Abt B."/>
            <person name="Sikorski J."/>
            <person name="Wirth R."/>
            <person name="Detter J.C."/>
            <person name="Woyke T."/>
            <person name="Bristow J."/>
            <person name="Eisen J.A."/>
            <person name="Markowitz V."/>
            <person name="Hugenholtz P."/>
            <person name="Kyrpides N.C."/>
            <person name="Klenk H.P."/>
            <person name="Lapidus A."/>
        </authorList>
    </citation>
    <scope>NUCLEOTIDE SEQUENCE [LARGE SCALE GENOMIC DNA]</scope>
    <source>
        <strain evidence="12">DSM 11204 / 1A</strain>
    </source>
</reference>
<evidence type="ECO:0000259" key="10">
    <source>
        <dbReference type="PROSITE" id="PS52039"/>
    </source>
</evidence>
<dbReference type="Proteomes" id="UP000001037">
    <property type="component" value="Chromosome"/>
</dbReference>
<keyword evidence="12" id="KW-1185">Reference proteome</keyword>
<gene>
    <name evidence="11" type="ordered locus">Pyrfu_1946</name>
</gene>
<keyword evidence="4" id="KW-0479">Metal-binding</keyword>
<comment type="catalytic activity">
    <reaction evidence="1">
        <text>ATP-independent breakage of single-stranded DNA, followed by passage and rejoining.</text>
        <dbReference type="EC" id="5.6.2.1"/>
    </reaction>
</comment>
<dbReference type="InterPro" id="IPR013825">
    <property type="entry name" value="Topo_IA_cen_sub2"/>
</dbReference>
<dbReference type="STRING" id="694429.Pyrfu_1946"/>